<accession>A0A501W5F0</accession>
<keyword evidence="6" id="KW-0378">Hydrolase</keyword>
<keyword evidence="7" id="KW-1185">Reference proteome</keyword>
<dbReference type="RefSeq" id="WP_140623251.1">
    <property type="nucleotide sequence ID" value="NZ_VFRQ01000012.1"/>
</dbReference>
<organism evidence="6 7">
    <name type="scientific">Pontibacter mangrovi</name>
    <dbReference type="NCBI Taxonomy" id="2589816"/>
    <lineage>
        <taxon>Bacteria</taxon>
        <taxon>Pseudomonadati</taxon>
        <taxon>Bacteroidota</taxon>
        <taxon>Cytophagia</taxon>
        <taxon>Cytophagales</taxon>
        <taxon>Hymenobacteraceae</taxon>
        <taxon>Pontibacter</taxon>
    </lineage>
</organism>
<evidence type="ECO:0000313" key="7">
    <source>
        <dbReference type="Proteomes" id="UP000316727"/>
    </source>
</evidence>
<dbReference type="InterPro" id="IPR003157">
    <property type="entry name" value="LuxD"/>
</dbReference>
<dbReference type="AlphaFoldDB" id="A0A501W5F0"/>
<sequence length="467" mass="52186">MKIFTITLLLILCVNVNNLFAQHIEGTWQGNLEVQPGKSMLFIFEISKSKEDLIAKLAIPSQGLTELQPASTTFIENKLSIDASNLGFKFNGKWDVESGKINGTFQEGLNSVPLILTKEELIKRVETPKRPQEPAKPYPYLVEEVKIYNSEDDISLAGTLTLPRAFNRNTPVVVLISGSGPQDRDESYMGHKPFLVLSDYLTRQGIAVLRYDDRGVGESTGNFEKATTADFSKDVLSVLAFLKSRTDIGGHKIGLIGHSEGAIIAPKVANSSKDVSFIIMLAGTGVLGKQVSLQQALDYRNFPVEDEKRYKAYIEKAIAIAASDKETTIVKEELRSFYQNSEVLTSILPPTINKAEFIDNLVKSRTGPWIRYFYHYNPAEEITKIDIPALALYGSNDTQVPPKYNMKPVKEALQKSKSGNYEVVLMPDLNHLFQESTTGQISEYPKIEQTMSPKVLEKISRWILKEI</sequence>
<dbReference type="Pfam" id="PF02273">
    <property type="entry name" value="Acyl_transf_2"/>
    <property type="match status" value="1"/>
</dbReference>
<keyword evidence="2" id="KW-0808">Transferase</keyword>
<dbReference type="Gene3D" id="3.40.50.1820">
    <property type="entry name" value="alpha/beta hydrolase"/>
    <property type="match status" value="1"/>
</dbReference>
<evidence type="ECO:0000256" key="1">
    <source>
        <dbReference type="ARBA" id="ARBA00003846"/>
    </source>
</evidence>
<evidence type="ECO:0000313" key="6">
    <source>
        <dbReference type="EMBL" id="TPE42481.1"/>
    </source>
</evidence>
<protein>
    <submittedName>
        <fullName evidence="6">Alpha/beta hydrolase</fullName>
    </submittedName>
</protein>
<keyword evidence="3" id="KW-0455">Luminescence</keyword>
<name>A0A501W5F0_9BACT</name>
<dbReference type="SUPFAM" id="SSF53474">
    <property type="entry name" value="alpha/beta-Hydrolases"/>
    <property type="match status" value="1"/>
</dbReference>
<comment type="caution">
    <text evidence="6">The sequence shown here is derived from an EMBL/GenBank/DDBJ whole genome shotgun (WGS) entry which is preliminary data.</text>
</comment>
<dbReference type="InterPro" id="IPR053145">
    <property type="entry name" value="AB_hydrolase_Est10"/>
</dbReference>
<feature type="chain" id="PRO_5021287104" evidence="5">
    <location>
        <begin position="22"/>
        <end position="467"/>
    </location>
</feature>
<evidence type="ECO:0000256" key="4">
    <source>
        <dbReference type="ARBA" id="ARBA00023315"/>
    </source>
</evidence>
<feature type="signal peptide" evidence="5">
    <location>
        <begin position="1"/>
        <end position="21"/>
    </location>
</feature>
<dbReference type="Proteomes" id="UP000316727">
    <property type="component" value="Unassembled WGS sequence"/>
</dbReference>
<keyword evidence="5" id="KW-0732">Signal</keyword>
<dbReference type="PANTHER" id="PTHR43265">
    <property type="entry name" value="ESTERASE ESTD"/>
    <property type="match status" value="1"/>
</dbReference>
<dbReference type="PANTHER" id="PTHR43265:SF1">
    <property type="entry name" value="ESTERASE ESTD"/>
    <property type="match status" value="1"/>
</dbReference>
<dbReference type="InterPro" id="IPR029058">
    <property type="entry name" value="AB_hydrolase_fold"/>
</dbReference>
<evidence type="ECO:0000256" key="5">
    <source>
        <dbReference type="SAM" id="SignalP"/>
    </source>
</evidence>
<evidence type="ECO:0000256" key="2">
    <source>
        <dbReference type="ARBA" id="ARBA00022679"/>
    </source>
</evidence>
<gene>
    <name evidence="6" type="ORF">FJM65_17925</name>
</gene>
<comment type="function">
    <text evidence="1">Acyl transferase is part of the fatty acid reductase system required for aldehyde biosynthesis; it produces fatty acids for the luminescent reaction.</text>
</comment>
<dbReference type="GO" id="GO:0052689">
    <property type="term" value="F:carboxylic ester hydrolase activity"/>
    <property type="evidence" value="ECO:0007669"/>
    <property type="project" value="TreeGrafter"/>
</dbReference>
<dbReference type="EMBL" id="VFRQ01000012">
    <property type="protein sequence ID" value="TPE42481.1"/>
    <property type="molecule type" value="Genomic_DNA"/>
</dbReference>
<dbReference type="OrthoDB" id="9809549at2"/>
<reference evidence="6 7" key="1">
    <citation type="submission" date="2019-06" db="EMBL/GenBank/DDBJ databases">
        <title>A novel bacterium of genus Pontibacter, isolated from marine sediment.</title>
        <authorList>
            <person name="Huang H."/>
            <person name="Mo K."/>
            <person name="Hu Y."/>
        </authorList>
    </citation>
    <scope>NUCLEOTIDE SEQUENCE [LARGE SCALE GENOMIC DNA]</scope>
    <source>
        <strain evidence="6 7">HB172049</strain>
    </source>
</reference>
<evidence type="ECO:0000256" key="3">
    <source>
        <dbReference type="ARBA" id="ARBA00023223"/>
    </source>
</evidence>
<keyword evidence="4" id="KW-0012">Acyltransferase</keyword>
<proteinExistence type="predicted"/>